<sequence length="85" mass="8910">PRQEYRRAFPGEIGDLRFPSSVFDSYTGSLLRAVDSSGVAEAGLKVVVDASNGSAGLVLPSLLGRLGVDAFTINPGLDESRPTES</sequence>
<dbReference type="Gene3D" id="3.40.120.10">
    <property type="entry name" value="Alpha-D-Glucose-1,6-Bisphosphate, subunit A, domain 3"/>
    <property type="match status" value="1"/>
</dbReference>
<accession>A0ABR5IQZ8</accession>
<feature type="domain" description="Alpha-D-phosphohexomutase alpha/beta/alpha" evidence="1">
    <location>
        <begin position="25"/>
        <end position="83"/>
    </location>
</feature>
<reference evidence="2 3" key="1">
    <citation type="submission" date="2015-07" db="EMBL/GenBank/DDBJ databases">
        <authorList>
            <person name="Ju K.-S."/>
            <person name="Doroghazi J.R."/>
            <person name="Metcalf W.W."/>
        </authorList>
    </citation>
    <scope>NUCLEOTIDE SEQUENCE [LARGE SCALE GENOMIC DNA]</scope>
    <source>
        <strain evidence="2 3">NRRL B-3589</strain>
    </source>
</reference>
<dbReference type="InterPro" id="IPR016055">
    <property type="entry name" value="A-D-PHexomutase_a/b/a-I/II/III"/>
</dbReference>
<organism evidence="2 3">
    <name type="scientific">Streptomyces varsoviensis</name>
    <dbReference type="NCBI Taxonomy" id="67373"/>
    <lineage>
        <taxon>Bacteria</taxon>
        <taxon>Bacillati</taxon>
        <taxon>Actinomycetota</taxon>
        <taxon>Actinomycetes</taxon>
        <taxon>Kitasatosporales</taxon>
        <taxon>Streptomycetaceae</taxon>
        <taxon>Streptomyces</taxon>
    </lineage>
</organism>
<gene>
    <name evidence="2" type="ORF">ADK38_47045</name>
</gene>
<dbReference type="InterPro" id="IPR005845">
    <property type="entry name" value="A-D-PHexomutase_a/b/a-II"/>
</dbReference>
<dbReference type="Pfam" id="PF02879">
    <property type="entry name" value="PGM_PMM_II"/>
    <property type="match status" value="1"/>
</dbReference>
<evidence type="ECO:0000313" key="3">
    <source>
        <dbReference type="Proteomes" id="UP000037020"/>
    </source>
</evidence>
<protein>
    <recommendedName>
        <fullName evidence="1">Alpha-D-phosphohexomutase alpha/beta/alpha domain-containing protein</fullName>
    </recommendedName>
</protein>
<feature type="non-terminal residue" evidence="2">
    <location>
        <position position="85"/>
    </location>
</feature>
<feature type="non-terminal residue" evidence="2">
    <location>
        <position position="1"/>
    </location>
</feature>
<name>A0ABR5IQZ8_9ACTN</name>
<evidence type="ECO:0000259" key="1">
    <source>
        <dbReference type="Pfam" id="PF02879"/>
    </source>
</evidence>
<comment type="caution">
    <text evidence="2">The sequence shown here is derived from an EMBL/GenBank/DDBJ whole genome shotgun (WGS) entry which is preliminary data.</text>
</comment>
<proteinExistence type="predicted"/>
<dbReference type="EMBL" id="LGUT01004695">
    <property type="protein sequence ID" value="KOG39305.1"/>
    <property type="molecule type" value="Genomic_DNA"/>
</dbReference>
<dbReference type="SUPFAM" id="SSF53738">
    <property type="entry name" value="Phosphoglucomutase, first 3 domains"/>
    <property type="match status" value="1"/>
</dbReference>
<keyword evidence="3" id="KW-1185">Reference proteome</keyword>
<dbReference type="Proteomes" id="UP000037020">
    <property type="component" value="Unassembled WGS sequence"/>
</dbReference>
<evidence type="ECO:0000313" key="2">
    <source>
        <dbReference type="EMBL" id="KOG39305.1"/>
    </source>
</evidence>